<dbReference type="RefSeq" id="WP_176143202.1">
    <property type="nucleotide sequence ID" value="NZ_CP054926.1"/>
</dbReference>
<sequence>MKRTLAALTVIAASLTACTTDAQEVGPEAAPASSAAPVYRPADCLARLDRIYVSGVPRDISDGAECARLSPAGYAGLVVQVLDNHQDESITKLSNTVPWDVAWDGIDVEMQGATCELLRTEGIYEVGDQLGGGRADEDDVEMALYFLTDRCEV</sequence>
<keyword evidence="1" id="KW-0732">Signal</keyword>
<evidence type="ECO:0000313" key="3">
    <source>
        <dbReference type="Proteomes" id="UP000509345"/>
    </source>
</evidence>
<feature type="chain" id="PRO_5028989033" description="Lipoprotein" evidence="1">
    <location>
        <begin position="23"/>
        <end position="153"/>
    </location>
</feature>
<protein>
    <recommendedName>
        <fullName evidence="4">Lipoprotein</fullName>
    </recommendedName>
</protein>
<dbReference type="GeneID" id="87630299"/>
<reference evidence="2 3" key="1">
    <citation type="submission" date="2020-06" db="EMBL/GenBank/DDBJ databases">
        <title>Genome mining for natural products.</title>
        <authorList>
            <person name="Zhang B."/>
            <person name="Shi J."/>
            <person name="Ge H."/>
        </authorList>
    </citation>
    <scope>NUCLEOTIDE SEQUENCE [LARGE SCALE GENOMIC DNA]</scope>
    <source>
        <strain evidence="2 3">NA06532</strain>
    </source>
</reference>
<feature type="signal peptide" evidence="1">
    <location>
        <begin position="1"/>
        <end position="22"/>
    </location>
</feature>
<dbReference type="AlphaFoldDB" id="A0A7H8MII1"/>
<proteinExistence type="predicted"/>
<dbReference type="PROSITE" id="PS51257">
    <property type="entry name" value="PROKAR_LIPOPROTEIN"/>
    <property type="match status" value="1"/>
</dbReference>
<accession>A0A7H8MII1</accession>
<evidence type="ECO:0008006" key="4">
    <source>
        <dbReference type="Google" id="ProtNLM"/>
    </source>
</evidence>
<dbReference type="Proteomes" id="UP000509345">
    <property type="component" value="Chromosome"/>
</dbReference>
<evidence type="ECO:0000256" key="1">
    <source>
        <dbReference type="SAM" id="SignalP"/>
    </source>
</evidence>
<organism evidence="2 3">
    <name type="scientific">Streptomyces microflavus</name>
    <name type="common">Streptomyces lipmanii</name>
    <dbReference type="NCBI Taxonomy" id="1919"/>
    <lineage>
        <taxon>Bacteria</taxon>
        <taxon>Bacillati</taxon>
        <taxon>Actinomycetota</taxon>
        <taxon>Actinomycetes</taxon>
        <taxon>Kitasatosporales</taxon>
        <taxon>Streptomycetaceae</taxon>
        <taxon>Streptomyces</taxon>
    </lineage>
</organism>
<evidence type="ECO:0000313" key="2">
    <source>
        <dbReference type="EMBL" id="QKW41732.1"/>
    </source>
</evidence>
<name>A0A7H8MII1_STRMI</name>
<dbReference type="EMBL" id="CP054926">
    <property type="protein sequence ID" value="QKW41732.1"/>
    <property type="molecule type" value="Genomic_DNA"/>
</dbReference>
<gene>
    <name evidence="2" type="ORF">HUT09_03715</name>
</gene>